<dbReference type="PIRSF" id="PIRSF000862">
    <property type="entry name" value="Steryl_ester_lip"/>
    <property type="match status" value="1"/>
</dbReference>
<feature type="domain" description="Partial AB-hydrolase lipase" evidence="5">
    <location>
        <begin position="49"/>
        <end position="108"/>
    </location>
</feature>
<reference evidence="7" key="2">
    <citation type="submission" date="2025-08" db="UniProtKB">
        <authorList>
            <consortium name="RefSeq"/>
        </authorList>
    </citation>
    <scope>IDENTIFICATION</scope>
</reference>
<dbReference type="GO" id="GO:0016042">
    <property type="term" value="P:lipid catabolic process"/>
    <property type="evidence" value="ECO:0007669"/>
    <property type="project" value="UniProtKB-KW"/>
</dbReference>
<sequence>MKLVNTIILTYTILLILSTPIFLSLKAQENGTGMATMPVQSSEGGFCKSMVETNGYECEDHNVTTKDGYILNVVRIPMGRCRDCRTRGNKSPVLLQHGVFVDGRSWLLLPPKQSLAFNLADNGYDVWLVNSRGTEYSEGHTSLNFDDPAYWNWSLDELVAYDLPATFQYVYDQTGQKLHFVGHSLGTLMIMAAMSRDQLVNMLESVALLSPVAYMGHTTSLLSRVIADNFIAETLDSLGFYKFDMRNVIIIEILKVICRIPSVDCTTLLFTPYTGQNCCMKPSIMDIFLDHEPQPAAMKIVIHMCQLIRGGNTTMFDYNDSGTNIKHYGQPTPPAYNMIGIPKDLPIFLSHGGADALSDVDDVKLLLDSLQGHDPDKIVVQFIERFAHADYLMSGNAKEHVYDPFIAFLSRLH</sequence>
<organism evidence="6 7">
    <name type="scientific">Gossypium hirsutum</name>
    <name type="common">Upland cotton</name>
    <name type="synonym">Gossypium mexicanum</name>
    <dbReference type="NCBI Taxonomy" id="3635"/>
    <lineage>
        <taxon>Eukaryota</taxon>
        <taxon>Viridiplantae</taxon>
        <taxon>Streptophyta</taxon>
        <taxon>Embryophyta</taxon>
        <taxon>Tracheophyta</taxon>
        <taxon>Spermatophyta</taxon>
        <taxon>Magnoliopsida</taxon>
        <taxon>eudicotyledons</taxon>
        <taxon>Gunneridae</taxon>
        <taxon>Pentapetalae</taxon>
        <taxon>rosids</taxon>
        <taxon>malvids</taxon>
        <taxon>Malvales</taxon>
        <taxon>Malvaceae</taxon>
        <taxon>Malvoideae</taxon>
        <taxon>Gossypium</taxon>
    </lineage>
</organism>
<dbReference type="KEGG" id="ghi:107956749"/>
<dbReference type="RefSeq" id="XP_016747778.2">
    <property type="nucleotide sequence ID" value="XM_016892289.2"/>
</dbReference>
<feature type="active site" description="Nucleophile" evidence="3">
    <location>
        <position position="184"/>
    </location>
</feature>
<keyword evidence="4" id="KW-0472">Membrane</keyword>
<dbReference type="InterPro" id="IPR025483">
    <property type="entry name" value="Lipase_euk"/>
</dbReference>
<dbReference type="SUPFAM" id="SSF53474">
    <property type="entry name" value="alpha/beta-Hydrolases"/>
    <property type="match status" value="1"/>
</dbReference>
<gene>
    <name evidence="7" type="primary">LOC107956749</name>
</gene>
<dbReference type="STRING" id="3635.A0A1U8PBU8"/>
<reference evidence="6" key="1">
    <citation type="journal article" date="2020" name="Nat. Genet.">
        <title>Genomic diversifications of five Gossypium allopolyploid species and their impact on cotton improvement.</title>
        <authorList>
            <person name="Chen Z.J."/>
            <person name="Sreedasyam A."/>
            <person name="Ando A."/>
            <person name="Song Q."/>
            <person name="De Santiago L.M."/>
            <person name="Hulse-Kemp A.M."/>
            <person name="Ding M."/>
            <person name="Ye W."/>
            <person name="Kirkbride R.C."/>
            <person name="Jenkins J."/>
            <person name="Plott C."/>
            <person name="Lovell J."/>
            <person name="Lin Y.M."/>
            <person name="Vaughn R."/>
            <person name="Liu B."/>
            <person name="Simpson S."/>
            <person name="Scheffler B.E."/>
            <person name="Wen L."/>
            <person name="Saski C.A."/>
            <person name="Grover C.E."/>
            <person name="Hu G."/>
            <person name="Conover J.L."/>
            <person name="Carlson J.W."/>
            <person name="Shu S."/>
            <person name="Boston L.B."/>
            <person name="Williams M."/>
            <person name="Peterson D.G."/>
            <person name="McGee K."/>
            <person name="Jones D.C."/>
            <person name="Wendel J.F."/>
            <person name="Stelly D.M."/>
            <person name="Grimwood J."/>
            <person name="Schmutz J."/>
        </authorList>
    </citation>
    <scope>NUCLEOTIDE SEQUENCE [LARGE SCALE GENOMIC DNA]</scope>
    <source>
        <strain evidence="6">cv. TM-1</strain>
    </source>
</reference>
<evidence type="ECO:0000313" key="6">
    <source>
        <dbReference type="Proteomes" id="UP000818029"/>
    </source>
</evidence>
<keyword evidence="2" id="KW-0378">Hydrolase</keyword>
<evidence type="ECO:0000259" key="5">
    <source>
        <dbReference type="Pfam" id="PF04083"/>
    </source>
</evidence>
<name>A0A1U8PBU8_GOSHI</name>
<dbReference type="Proteomes" id="UP000818029">
    <property type="component" value="Chromosome D07"/>
</dbReference>
<feature type="transmembrane region" description="Helical" evidence="4">
    <location>
        <begin position="6"/>
        <end position="25"/>
    </location>
</feature>
<accession>A0A1U8PBU8</accession>
<dbReference type="GO" id="GO:0016298">
    <property type="term" value="F:lipase activity"/>
    <property type="evidence" value="ECO:0000318"/>
    <property type="project" value="GO_Central"/>
</dbReference>
<feature type="active site" description="Charge relay system" evidence="3">
    <location>
        <position position="388"/>
    </location>
</feature>
<evidence type="ECO:0000256" key="4">
    <source>
        <dbReference type="SAM" id="Phobius"/>
    </source>
</evidence>
<keyword evidence="2" id="KW-0443">Lipid metabolism</keyword>
<dbReference type="GO" id="GO:0006629">
    <property type="term" value="P:lipid metabolic process"/>
    <property type="evidence" value="ECO:0000318"/>
    <property type="project" value="GO_Central"/>
</dbReference>
<evidence type="ECO:0000313" key="7">
    <source>
        <dbReference type="RefSeq" id="XP_016747778.2"/>
    </source>
</evidence>
<evidence type="ECO:0000256" key="2">
    <source>
        <dbReference type="PIRNR" id="PIRNR000862"/>
    </source>
</evidence>
<keyword evidence="4" id="KW-1133">Transmembrane helix</keyword>
<dbReference type="AlphaFoldDB" id="A0A1U8PBU8"/>
<protein>
    <recommendedName>
        <fullName evidence="2">Lipase</fullName>
    </recommendedName>
</protein>
<keyword evidence="2" id="KW-0442">Lipid degradation</keyword>
<keyword evidence="6" id="KW-1185">Reference proteome</keyword>
<dbReference type="PANTHER" id="PTHR11005">
    <property type="entry name" value="LYSOSOMAL ACID LIPASE-RELATED"/>
    <property type="match status" value="1"/>
</dbReference>
<comment type="similarity">
    <text evidence="1 2">Belongs to the AB hydrolase superfamily. Lipase family.</text>
</comment>
<dbReference type="GeneID" id="107956749"/>
<dbReference type="InterPro" id="IPR006693">
    <property type="entry name" value="AB_hydrolase_lipase"/>
</dbReference>
<feature type="active site" description="Charge relay system" evidence="3">
    <location>
        <position position="355"/>
    </location>
</feature>
<evidence type="ECO:0000256" key="3">
    <source>
        <dbReference type="PIRSR" id="PIRSR000862-1"/>
    </source>
</evidence>
<evidence type="ECO:0000256" key="1">
    <source>
        <dbReference type="ARBA" id="ARBA00010701"/>
    </source>
</evidence>
<dbReference type="PaxDb" id="3635-A0A1U8PBU8"/>
<dbReference type="Gene3D" id="3.40.50.1820">
    <property type="entry name" value="alpha/beta hydrolase"/>
    <property type="match status" value="1"/>
</dbReference>
<keyword evidence="4" id="KW-0812">Transmembrane</keyword>
<dbReference type="InterPro" id="IPR029058">
    <property type="entry name" value="AB_hydrolase_fold"/>
</dbReference>
<dbReference type="SMR" id="A0A1U8PBU8"/>
<dbReference type="Pfam" id="PF04083">
    <property type="entry name" value="Abhydro_lipase"/>
    <property type="match status" value="1"/>
</dbReference>
<proteinExistence type="inferred from homology"/>